<evidence type="ECO:0000256" key="2">
    <source>
        <dbReference type="PROSITE-ProRule" id="PRU00176"/>
    </source>
</evidence>
<evidence type="ECO:0000313" key="5">
    <source>
        <dbReference type="Proteomes" id="UP000887565"/>
    </source>
</evidence>
<dbReference type="InterPro" id="IPR000504">
    <property type="entry name" value="RRM_dom"/>
</dbReference>
<dbReference type="SMART" id="SM00360">
    <property type="entry name" value="RRM"/>
    <property type="match status" value="2"/>
</dbReference>
<dbReference type="Pfam" id="PF00076">
    <property type="entry name" value="RRM_1"/>
    <property type="match status" value="2"/>
</dbReference>
<dbReference type="AlphaFoldDB" id="A0A915KWC1"/>
<keyword evidence="5" id="KW-1185">Reference proteome</keyword>
<feature type="compositionally biased region" description="Low complexity" evidence="3">
    <location>
        <begin position="102"/>
        <end position="116"/>
    </location>
</feature>
<feature type="region of interest" description="Disordered" evidence="3">
    <location>
        <begin position="78"/>
        <end position="127"/>
    </location>
</feature>
<dbReference type="GO" id="GO:0005737">
    <property type="term" value="C:cytoplasm"/>
    <property type="evidence" value="ECO:0007669"/>
    <property type="project" value="TreeGrafter"/>
</dbReference>
<evidence type="ECO:0000256" key="3">
    <source>
        <dbReference type="SAM" id="MobiDB-lite"/>
    </source>
</evidence>
<dbReference type="InterPro" id="IPR035979">
    <property type="entry name" value="RBD_domain_sf"/>
</dbReference>
<proteinExistence type="predicted"/>
<dbReference type="WBParaSite" id="nRc.2.0.1.t43106-RA">
    <property type="protein sequence ID" value="nRc.2.0.1.t43106-RA"/>
    <property type="gene ID" value="nRc.2.0.1.g43106"/>
</dbReference>
<dbReference type="Gene3D" id="3.30.70.330">
    <property type="match status" value="2"/>
</dbReference>
<keyword evidence="1 2" id="KW-0694">RNA-binding</keyword>
<name>A0A915KWC1_ROMCU</name>
<feature type="domain" description="RRM" evidence="4">
    <location>
        <begin position="4"/>
        <end position="74"/>
    </location>
</feature>
<evidence type="ECO:0000313" key="6">
    <source>
        <dbReference type="WBParaSite" id="nRc.2.0.1.t43106-RA"/>
    </source>
</evidence>
<dbReference type="SUPFAM" id="SSF54928">
    <property type="entry name" value="RNA-binding domain, RBD"/>
    <property type="match status" value="2"/>
</dbReference>
<dbReference type="FunFam" id="3.30.70.330:FF:000272">
    <property type="entry name" value="Serine/arginine-rich splicing factor RS2Z32"/>
    <property type="match status" value="1"/>
</dbReference>
<protein>
    <submittedName>
        <fullName evidence="6">RRM domain-containing protein</fullName>
    </submittedName>
</protein>
<evidence type="ECO:0000259" key="4">
    <source>
        <dbReference type="PROSITE" id="PS50102"/>
    </source>
</evidence>
<organism evidence="5 6">
    <name type="scientific">Romanomermis culicivorax</name>
    <name type="common">Nematode worm</name>
    <dbReference type="NCBI Taxonomy" id="13658"/>
    <lineage>
        <taxon>Eukaryota</taxon>
        <taxon>Metazoa</taxon>
        <taxon>Ecdysozoa</taxon>
        <taxon>Nematoda</taxon>
        <taxon>Enoplea</taxon>
        <taxon>Dorylaimia</taxon>
        <taxon>Mermithida</taxon>
        <taxon>Mermithoidea</taxon>
        <taxon>Mermithidae</taxon>
        <taxon>Romanomermis</taxon>
    </lineage>
</organism>
<dbReference type="GO" id="GO:0003729">
    <property type="term" value="F:mRNA binding"/>
    <property type="evidence" value="ECO:0007669"/>
    <property type="project" value="TreeGrafter"/>
</dbReference>
<sequence length="262" mass="30348">MSRARLYVGHLSYRARETDIEDLFGRYGRIREILLKNGFGFVEFDDPRDAEEAVYRCNGKDIRGERIVVELTKRPPRGRDAFHFGSSGGGGGGGGRDRDYGSSRYSSSYNSGSNYRDPPRRREDTYPTQTRYRVIVENLSSKVSWQLARNRHENDEQKSAVISLFFQMRMLKIIFLKLVTHSQKPTIVQRNIDLKDIMRSAGEVTYADAHRIKQNEGVVCYRRPEDLKRAMDTLDGKDVNGRRIKLIDGTRERSRHRCSSRF</sequence>
<dbReference type="OMA" id="GRDAFHF"/>
<dbReference type="InterPro" id="IPR050374">
    <property type="entry name" value="RRT5_SRSF_SR"/>
</dbReference>
<dbReference type="GO" id="GO:0005634">
    <property type="term" value="C:nucleus"/>
    <property type="evidence" value="ECO:0007669"/>
    <property type="project" value="TreeGrafter"/>
</dbReference>
<evidence type="ECO:0000256" key="1">
    <source>
        <dbReference type="ARBA" id="ARBA00022884"/>
    </source>
</evidence>
<dbReference type="PROSITE" id="PS50102">
    <property type="entry name" value="RRM"/>
    <property type="match status" value="1"/>
</dbReference>
<dbReference type="CDD" id="cd12337">
    <property type="entry name" value="RRM1_SRSF4_like"/>
    <property type="match status" value="1"/>
</dbReference>
<dbReference type="PANTHER" id="PTHR23003">
    <property type="entry name" value="RNA RECOGNITION MOTIF RRM DOMAIN CONTAINING PROTEIN"/>
    <property type="match status" value="1"/>
</dbReference>
<reference evidence="6" key="1">
    <citation type="submission" date="2022-11" db="UniProtKB">
        <authorList>
            <consortium name="WormBaseParasite"/>
        </authorList>
    </citation>
    <scope>IDENTIFICATION</scope>
</reference>
<accession>A0A915KWC1</accession>
<dbReference type="PANTHER" id="PTHR23003:SF51">
    <property type="entry name" value="SERINE-ARGININE PROTEIN 55"/>
    <property type="match status" value="1"/>
</dbReference>
<dbReference type="InterPro" id="IPR012677">
    <property type="entry name" value="Nucleotide-bd_a/b_plait_sf"/>
</dbReference>
<dbReference type="Proteomes" id="UP000887565">
    <property type="component" value="Unplaced"/>
</dbReference>